<dbReference type="AlphaFoldDB" id="D1AID2"/>
<reference evidence="1 2" key="2">
    <citation type="journal article" date="2010" name="Stand. Genomic Sci.">
        <title>Complete genome sequence of Sebaldella termitidis type strain (NCTC 11300).</title>
        <authorList>
            <person name="Harmon-Smith M."/>
            <person name="Celia L."/>
            <person name="Chertkov O."/>
            <person name="Lapidus A."/>
            <person name="Copeland A."/>
            <person name="Glavina Del Rio T."/>
            <person name="Nolan M."/>
            <person name="Lucas S."/>
            <person name="Tice H."/>
            <person name="Cheng J.F."/>
            <person name="Han C."/>
            <person name="Detter J.C."/>
            <person name="Bruce D."/>
            <person name="Goodwin L."/>
            <person name="Pitluck S."/>
            <person name="Pati A."/>
            <person name="Liolios K."/>
            <person name="Ivanova N."/>
            <person name="Mavromatis K."/>
            <person name="Mikhailova N."/>
            <person name="Chen A."/>
            <person name="Palaniappan K."/>
            <person name="Land M."/>
            <person name="Hauser L."/>
            <person name="Chang Y.J."/>
            <person name="Jeffries C.D."/>
            <person name="Brettin T."/>
            <person name="Goker M."/>
            <person name="Beck B."/>
            <person name="Bristow J."/>
            <person name="Eisen J.A."/>
            <person name="Markowitz V."/>
            <person name="Hugenholtz P."/>
            <person name="Kyrpides N.C."/>
            <person name="Klenk H.P."/>
            <person name="Chen F."/>
        </authorList>
    </citation>
    <scope>NUCLEOTIDE SEQUENCE [LARGE SCALE GENOMIC DNA]</scope>
    <source>
        <strain evidence="2">ATCC 33386 / NCTC 11300</strain>
    </source>
</reference>
<dbReference type="Gene3D" id="3.55.50.10">
    <property type="entry name" value="Baseplate protein-like domains"/>
    <property type="match status" value="1"/>
</dbReference>
<accession>D1AID2</accession>
<proteinExistence type="predicted"/>
<dbReference type="RefSeq" id="WP_012861112.1">
    <property type="nucleotide sequence ID" value="NC_013517.1"/>
</dbReference>
<dbReference type="Pfam" id="PF05954">
    <property type="entry name" value="Phage_GPD"/>
    <property type="match status" value="1"/>
</dbReference>
<dbReference type="EMBL" id="CP001739">
    <property type="protein sequence ID" value="ACZ08516.1"/>
    <property type="molecule type" value="Genomic_DNA"/>
</dbReference>
<keyword evidence="2" id="KW-1185">Reference proteome</keyword>
<evidence type="ECO:0000313" key="1">
    <source>
        <dbReference type="EMBL" id="ACZ08516.1"/>
    </source>
</evidence>
<dbReference type="STRING" id="526218.Sterm_1658"/>
<dbReference type="HOGENOM" id="CLU_030496_2_0_0"/>
<evidence type="ECO:0000313" key="2">
    <source>
        <dbReference type="Proteomes" id="UP000000845"/>
    </source>
</evidence>
<gene>
    <name evidence="1" type="ordered locus">Sterm_1658</name>
</gene>
<name>D1AID2_SEBTE</name>
<dbReference type="KEGG" id="str:Sterm_1658"/>
<dbReference type="SUPFAM" id="SSF69279">
    <property type="entry name" value="Phage tail proteins"/>
    <property type="match status" value="1"/>
</dbReference>
<dbReference type="Proteomes" id="UP000000845">
    <property type="component" value="Chromosome"/>
</dbReference>
<reference evidence="2" key="1">
    <citation type="submission" date="2009-09" db="EMBL/GenBank/DDBJ databases">
        <title>The complete chromosome of Sebaldella termitidis ATCC 33386.</title>
        <authorList>
            <consortium name="US DOE Joint Genome Institute (JGI-PGF)"/>
            <person name="Lucas S."/>
            <person name="Copeland A."/>
            <person name="Lapidus A."/>
            <person name="Glavina del Rio T."/>
            <person name="Dalin E."/>
            <person name="Tice H."/>
            <person name="Bruce D."/>
            <person name="Goodwin L."/>
            <person name="Pitluck S."/>
            <person name="Kyrpides N."/>
            <person name="Mavromatis K."/>
            <person name="Ivanova N."/>
            <person name="Mikhailova N."/>
            <person name="Sims D."/>
            <person name="Meincke L."/>
            <person name="Brettin T."/>
            <person name="Detter J.C."/>
            <person name="Han C."/>
            <person name="Larimer F."/>
            <person name="Land M."/>
            <person name="Hauser L."/>
            <person name="Markowitz V."/>
            <person name="Cheng J.F."/>
            <person name="Hugenholtz P."/>
            <person name="Woyke T."/>
            <person name="Wu D."/>
            <person name="Eisen J.A."/>
        </authorList>
    </citation>
    <scope>NUCLEOTIDE SEQUENCE [LARGE SCALE GENOMIC DNA]</scope>
    <source>
        <strain evidence="2">ATCC 33386 / NCTC 11300</strain>
    </source>
</reference>
<sequence length="482" mass="56052">MNFERYEKKDLTVILNENEVKGGMIREFLMKGDINRHKTLKLRIETAEEDEGAYKELNQIKDCKIEICMDKNNGNEKTEKVIVFSGYIKRSRYISYGSRGRQFEAEAYSKSEKMDREEKYRVFQDIRMTFRQVAEELLKDYKNERINMLFSEEAEISINELTVQFGETDWEFLLRLASHKGLGILSVHGGTLTFGFVNAGIAKNEDMKYTDYEMIREDEQMIYKIYSTQIFNIGESVNIKTPEGENEFMIKSGKTELRHSVFLGEYELVHMDYKMKRIRNKNIKGCVIEGKVEKVFQRDNIAVMHVEFSKGLAKLGKSYDDYGFERYTIPYSVFYSTTNTGLFCTPEINDTVDVFFPNEEEKFVRVNWSVNNTGSGRFSDHSKRNFHINEGDFNMIIDRNEVNVLSGKSYMMKSPNITEEADKLIHRGIQSYIAVSDGIMGIEALEDLLLYGKNLVLKGKEESVVIESKEDIRLKGEKIHNN</sequence>
<organism evidence="1 2">
    <name type="scientific">Sebaldella termitidis (strain ATCC 33386 / NCTC 11300)</name>
    <dbReference type="NCBI Taxonomy" id="526218"/>
    <lineage>
        <taxon>Bacteria</taxon>
        <taxon>Fusobacteriati</taxon>
        <taxon>Fusobacteriota</taxon>
        <taxon>Fusobacteriia</taxon>
        <taxon>Fusobacteriales</taxon>
        <taxon>Leptotrichiaceae</taxon>
        <taxon>Sebaldella</taxon>
    </lineage>
</organism>
<protein>
    <recommendedName>
        <fullName evidence="3">Gp5/Type VI secretion system Vgr protein OB-fold domain-containing protein</fullName>
    </recommendedName>
</protein>
<dbReference type="eggNOG" id="COG3501">
    <property type="taxonomic scope" value="Bacteria"/>
</dbReference>
<evidence type="ECO:0008006" key="3">
    <source>
        <dbReference type="Google" id="ProtNLM"/>
    </source>
</evidence>